<organism evidence="2 3">
    <name type="scientific">Gilvirhabdus luticola</name>
    <dbReference type="NCBI Taxonomy" id="3079858"/>
    <lineage>
        <taxon>Bacteria</taxon>
        <taxon>Pseudomonadati</taxon>
        <taxon>Bacteroidota</taxon>
        <taxon>Flavobacteriia</taxon>
        <taxon>Flavobacteriales</taxon>
        <taxon>Flavobacteriaceae</taxon>
        <taxon>Gilvirhabdus</taxon>
    </lineage>
</organism>
<proteinExistence type="predicted"/>
<comment type="caution">
    <text evidence="2">The sequence shown here is derived from an EMBL/GenBank/DDBJ whole genome shotgun (WGS) entry which is preliminary data.</text>
</comment>
<evidence type="ECO:0000313" key="2">
    <source>
        <dbReference type="EMBL" id="MDU8886630.1"/>
    </source>
</evidence>
<protein>
    <submittedName>
        <fullName evidence="2">Uncharacterized protein</fullName>
    </submittedName>
</protein>
<sequence length="230" mass="26828">MLGILFFLPVTFLMFLYPSTHNYNTLDIVDEKVKELDHFKSDSDEVVVLQDHLTVLGFFGKNPLNNAVAASNLKELIYDKFKGFKRFQIVIVVPEASEDEAMQLKKDISLYEDLKYWHFVYGNQNQIQEVFDSLKTDITLNDQLSTNNVFIVDKELSQRGRIDDRLDNEISKNLPIYGLSSYNCIEVAEIKNKMSEDLRILFTEYRQKRKGNFDSSSRRESDLKKSNEQN</sequence>
<dbReference type="Proteomes" id="UP001268651">
    <property type="component" value="Unassembled WGS sequence"/>
</dbReference>
<accession>A0ABU3U888</accession>
<reference evidence="2 3" key="1">
    <citation type="submission" date="2023-10" db="EMBL/GenBank/DDBJ databases">
        <title>Marimonas sp. nov. isolated from tidal mud flat.</title>
        <authorList>
            <person name="Jaincy N.J."/>
            <person name="Srinivasan S."/>
            <person name="Lee S.-S."/>
        </authorList>
    </citation>
    <scope>NUCLEOTIDE SEQUENCE [LARGE SCALE GENOMIC DNA]</scope>
    <source>
        <strain evidence="2 3">MJ-SS3</strain>
    </source>
</reference>
<evidence type="ECO:0000256" key="1">
    <source>
        <dbReference type="SAM" id="MobiDB-lite"/>
    </source>
</evidence>
<feature type="compositionally biased region" description="Basic and acidic residues" evidence="1">
    <location>
        <begin position="216"/>
        <end position="230"/>
    </location>
</feature>
<dbReference type="RefSeq" id="WP_316662720.1">
    <property type="nucleotide sequence ID" value="NZ_JAWHTF010000006.1"/>
</dbReference>
<feature type="region of interest" description="Disordered" evidence="1">
    <location>
        <begin position="211"/>
        <end position="230"/>
    </location>
</feature>
<name>A0ABU3U888_9FLAO</name>
<dbReference type="EMBL" id="JAWHTF010000006">
    <property type="protein sequence ID" value="MDU8886630.1"/>
    <property type="molecule type" value="Genomic_DNA"/>
</dbReference>
<gene>
    <name evidence="2" type="ORF">RXV94_10700</name>
</gene>
<keyword evidence="3" id="KW-1185">Reference proteome</keyword>
<evidence type="ECO:0000313" key="3">
    <source>
        <dbReference type="Proteomes" id="UP001268651"/>
    </source>
</evidence>